<dbReference type="InterPro" id="IPR029069">
    <property type="entry name" value="HotDog_dom_sf"/>
</dbReference>
<protein>
    <submittedName>
        <fullName evidence="3">Acyl-CoA thioesterase</fullName>
    </submittedName>
</protein>
<evidence type="ECO:0000256" key="1">
    <source>
        <dbReference type="ARBA" id="ARBA00005953"/>
    </source>
</evidence>
<reference evidence="3 4" key="1">
    <citation type="submission" date="2019-04" db="EMBL/GenBank/DDBJ databases">
        <title>Bacillus caeni sp. nov., a bacterium isolated from mangrove sediment.</title>
        <authorList>
            <person name="Huang H."/>
            <person name="Mo K."/>
            <person name="Hu Y."/>
        </authorList>
    </citation>
    <scope>NUCLEOTIDE SEQUENCE [LARGE SCALE GENOMIC DNA]</scope>
    <source>
        <strain evidence="3 4">HB172195</strain>
    </source>
</reference>
<proteinExistence type="inferred from homology"/>
<dbReference type="GO" id="GO:0047617">
    <property type="term" value="F:fatty acyl-CoA hydrolase activity"/>
    <property type="evidence" value="ECO:0007669"/>
    <property type="project" value="TreeGrafter"/>
</dbReference>
<comment type="similarity">
    <text evidence="1">Belongs to the 4-hydroxybenzoyl-CoA thioesterase family.</text>
</comment>
<dbReference type="PANTHER" id="PTHR31793:SF24">
    <property type="entry name" value="LONG-CHAIN ACYL-COA THIOESTERASE FADM"/>
    <property type="match status" value="1"/>
</dbReference>
<gene>
    <name evidence="3" type="ORF">FCL54_02470</name>
</gene>
<dbReference type="PANTHER" id="PTHR31793">
    <property type="entry name" value="4-HYDROXYBENZOYL-COA THIOESTERASE FAMILY MEMBER"/>
    <property type="match status" value="1"/>
</dbReference>
<dbReference type="InterPro" id="IPR050563">
    <property type="entry name" value="4-hydroxybenzoyl-CoA_TE"/>
</dbReference>
<dbReference type="Proteomes" id="UP000308230">
    <property type="component" value="Unassembled WGS sequence"/>
</dbReference>
<accession>A0A5R9FAH6</accession>
<dbReference type="Gene3D" id="3.10.129.10">
    <property type="entry name" value="Hotdog Thioesterase"/>
    <property type="match status" value="1"/>
</dbReference>
<dbReference type="PIRSF" id="PIRSF003230">
    <property type="entry name" value="YbgC"/>
    <property type="match status" value="1"/>
</dbReference>
<evidence type="ECO:0000313" key="4">
    <source>
        <dbReference type="Proteomes" id="UP000308230"/>
    </source>
</evidence>
<dbReference type="SUPFAM" id="SSF54637">
    <property type="entry name" value="Thioesterase/thiol ester dehydrase-isomerase"/>
    <property type="match status" value="1"/>
</dbReference>
<sequence length="161" mass="19030">MAKYAYIDELEEWAKSFQSKNSIRVKVRFSETDTFGHLNNTNTFVYFEEARIHLFQNLGFMQKWSLPDSDTIPVVADQQCDYLKQVYFDQRLNVYAKIHRIGRTSIDIQYMAMDEKESICFVGKSRIVMVSKETGRPIPWSADMIEKMKMMDEIPTVFLRK</sequence>
<dbReference type="RefSeq" id="WP_138122801.1">
    <property type="nucleotide sequence ID" value="NZ_SWLG01000001.1"/>
</dbReference>
<dbReference type="EMBL" id="SWLG01000001">
    <property type="protein sequence ID" value="TLS39196.1"/>
    <property type="molecule type" value="Genomic_DNA"/>
</dbReference>
<dbReference type="AlphaFoldDB" id="A0A5R9FAH6"/>
<organism evidence="3 4">
    <name type="scientific">Exobacillus caeni</name>
    <dbReference type="NCBI Taxonomy" id="2574798"/>
    <lineage>
        <taxon>Bacteria</taxon>
        <taxon>Bacillati</taxon>
        <taxon>Bacillota</taxon>
        <taxon>Bacilli</taxon>
        <taxon>Bacillales</taxon>
        <taxon>Guptibacillaceae</taxon>
        <taxon>Exobacillus</taxon>
    </lineage>
</organism>
<keyword evidence="2" id="KW-0378">Hydrolase</keyword>
<evidence type="ECO:0000256" key="2">
    <source>
        <dbReference type="ARBA" id="ARBA00022801"/>
    </source>
</evidence>
<dbReference type="CDD" id="cd00586">
    <property type="entry name" value="4HBT"/>
    <property type="match status" value="1"/>
</dbReference>
<dbReference type="Pfam" id="PF13279">
    <property type="entry name" value="4HBT_2"/>
    <property type="match status" value="1"/>
</dbReference>
<evidence type="ECO:0000313" key="3">
    <source>
        <dbReference type="EMBL" id="TLS39196.1"/>
    </source>
</evidence>
<dbReference type="OrthoDB" id="9799036at2"/>
<name>A0A5R9FAH6_9BACL</name>
<keyword evidence="4" id="KW-1185">Reference proteome</keyword>
<comment type="caution">
    <text evidence="3">The sequence shown here is derived from an EMBL/GenBank/DDBJ whole genome shotgun (WGS) entry which is preliminary data.</text>
</comment>
<dbReference type="InterPro" id="IPR006684">
    <property type="entry name" value="YbgC/YbaW"/>
</dbReference>